<protein>
    <submittedName>
        <fullName evidence="2">Uncharacterized protein</fullName>
    </submittedName>
</protein>
<evidence type="ECO:0000313" key="3">
    <source>
        <dbReference type="Proteomes" id="UP000663828"/>
    </source>
</evidence>
<evidence type="ECO:0000313" key="2">
    <source>
        <dbReference type="EMBL" id="CAF1629583.1"/>
    </source>
</evidence>
<feature type="region of interest" description="Disordered" evidence="1">
    <location>
        <begin position="361"/>
        <end position="416"/>
    </location>
</feature>
<organism evidence="2 3">
    <name type="scientific">Adineta ricciae</name>
    <name type="common">Rotifer</name>
    <dbReference type="NCBI Taxonomy" id="249248"/>
    <lineage>
        <taxon>Eukaryota</taxon>
        <taxon>Metazoa</taxon>
        <taxon>Spiralia</taxon>
        <taxon>Gnathifera</taxon>
        <taxon>Rotifera</taxon>
        <taxon>Eurotatoria</taxon>
        <taxon>Bdelloidea</taxon>
        <taxon>Adinetida</taxon>
        <taxon>Adinetidae</taxon>
        <taxon>Adineta</taxon>
    </lineage>
</organism>
<accession>A0A816D4K8</accession>
<reference evidence="2" key="1">
    <citation type="submission" date="2021-02" db="EMBL/GenBank/DDBJ databases">
        <authorList>
            <person name="Nowell W R."/>
        </authorList>
    </citation>
    <scope>NUCLEOTIDE SEQUENCE</scope>
</reference>
<feature type="compositionally biased region" description="Polar residues" evidence="1">
    <location>
        <begin position="384"/>
        <end position="395"/>
    </location>
</feature>
<dbReference type="AlphaFoldDB" id="A0A816D4K8"/>
<dbReference type="EMBL" id="CAJNOR010008169">
    <property type="protein sequence ID" value="CAF1629583.1"/>
    <property type="molecule type" value="Genomic_DNA"/>
</dbReference>
<gene>
    <name evidence="2" type="ORF">XAT740_LOCUS51427</name>
</gene>
<name>A0A816D4K8_ADIRI</name>
<evidence type="ECO:0000256" key="1">
    <source>
        <dbReference type="SAM" id="MobiDB-lite"/>
    </source>
</evidence>
<dbReference type="Proteomes" id="UP000663828">
    <property type="component" value="Unassembled WGS sequence"/>
</dbReference>
<sequence length="416" mass="46641">MSLLEVDDVFSILYFESDQTTILKERLAFPYKDEFGNDSFFVMPGVRLKLNKFIHALRLLLPCDFTSTNTKSLIISSDLVQEYPFLIDLIYCCESNLLSGFPLDLISNISNLRRAKSLFHYKNAVKDFATSLYIIGGRNAYEFVRINLLGSIPSLPSLPPGIASEKNQYTESELDFDRQKTRMDSFKCTYAFIGEDCAGVIPKVHYNVHSNCFIGFALPLTDGFPVTSISSQRTRGAAIMSIESQFCTIVSSLSPRLMSGPFSTVVNFFINEFFERAGKLSALKTIKCSANSAHQLPPMNTKVTITENLIEETVYSAYVQASQIHSGCNLSILNPNGKIISFDEVNRLAHQKLTRSQCKTFSHKSDQSIHDKQDQEEDVEEYLSQKQSSEANIMNDSDEMTSGDESGTEIFSNVSN</sequence>
<feature type="compositionally biased region" description="Polar residues" evidence="1">
    <location>
        <begin position="403"/>
        <end position="416"/>
    </location>
</feature>
<keyword evidence="3" id="KW-1185">Reference proteome</keyword>
<feature type="compositionally biased region" description="Basic and acidic residues" evidence="1">
    <location>
        <begin position="363"/>
        <end position="373"/>
    </location>
</feature>
<comment type="caution">
    <text evidence="2">The sequence shown here is derived from an EMBL/GenBank/DDBJ whole genome shotgun (WGS) entry which is preliminary data.</text>
</comment>
<proteinExistence type="predicted"/>